<dbReference type="AlphaFoldDB" id="A0A939RS65"/>
<proteinExistence type="predicted"/>
<sequence length="192" mass="19042">MRRRLLGLLLPAALVLGGCAAPSDLSEDAAGALQAAVLDLHRAAAEERYDAAEVAATEVRAALDAAAEAGEVSVARYRQIDAALVAAEEELAVVAGRGGEERETDEVATDGERPTGVPAPTEESGPAGDEPAQAPATAPATDPASAVDEVTREDAPAPAQGNGGGAGSNGRDGAPGQQKVPPGQEKGPGKAP</sequence>
<evidence type="ECO:0000313" key="4">
    <source>
        <dbReference type="Proteomes" id="UP000664209"/>
    </source>
</evidence>
<feature type="chain" id="PRO_5038446025" description="Mucin-associated surface protein" evidence="2">
    <location>
        <begin position="21"/>
        <end position="192"/>
    </location>
</feature>
<evidence type="ECO:0000256" key="1">
    <source>
        <dbReference type="SAM" id="MobiDB-lite"/>
    </source>
</evidence>
<keyword evidence="4" id="KW-1185">Reference proteome</keyword>
<dbReference type="Proteomes" id="UP000664209">
    <property type="component" value="Unassembled WGS sequence"/>
</dbReference>
<feature type="region of interest" description="Disordered" evidence="1">
    <location>
        <begin position="93"/>
        <end position="192"/>
    </location>
</feature>
<feature type="compositionally biased region" description="Low complexity" evidence="1">
    <location>
        <begin position="131"/>
        <end position="146"/>
    </location>
</feature>
<dbReference type="RefSeq" id="WP_208053985.1">
    <property type="nucleotide sequence ID" value="NZ_JAGEMK010000001.1"/>
</dbReference>
<comment type="caution">
    <text evidence="3">The sequence shown here is derived from an EMBL/GenBank/DDBJ whole genome shotgun (WGS) entry which is preliminary data.</text>
</comment>
<reference evidence="3" key="1">
    <citation type="submission" date="2021-03" db="EMBL/GenBank/DDBJ databases">
        <title>Actinotalea soli sp. nov., isolated from soil.</title>
        <authorList>
            <person name="Ping W."/>
            <person name="Zhang J."/>
        </authorList>
    </citation>
    <scope>NUCLEOTIDE SEQUENCE</scope>
    <source>
        <strain evidence="3">BY-33</strain>
    </source>
</reference>
<protein>
    <recommendedName>
        <fullName evidence="5">Mucin-associated surface protein</fullName>
    </recommendedName>
</protein>
<evidence type="ECO:0000256" key="2">
    <source>
        <dbReference type="SAM" id="SignalP"/>
    </source>
</evidence>
<keyword evidence="2" id="KW-0732">Signal</keyword>
<feature type="compositionally biased region" description="Gly residues" evidence="1">
    <location>
        <begin position="161"/>
        <end position="170"/>
    </location>
</feature>
<feature type="signal peptide" evidence="2">
    <location>
        <begin position="1"/>
        <end position="20"/>
    </location>
</feature>
<name>A0A939RS65_9CELL</name>
<evidence type="ECO:0000313" key="3">
    <source>
        <dbReference type="EMBL" id="MBO1750322.1"/>
    </source>
</evidence>
<accession>A0A939RS65</accession>
<gene>
    <name evidence="3" type="ORF">J4G33_00730</name>
</gene>
<evidence type="ECO:0008006" key="5">
    <source>
        <dbReference type="Google" id="ProtNLM"/>
    </source>
</evidence>
<organism evidence="3 4">
    <name type="scientific">Actinotalea soli</name>
    <dbReference type="NCBI Taxonomy" id="2819234"/>
    <lineage>
        <taxon>Bacteria</taxon>
        <taxon>Bacillati</taxon>
        <taxon>Actinomycetota</taxon>
        <taxon>Actinomycetes</taxon>
        <taxon>Micrococcales</taxon>
        <taxon>Cellulomonadaceae</taxon>
        <taxon>Actinotalea</taxon>
    </lineage>
</organism>
<dbReference type="PROSITE" id="PS51257">
    <property type="entry name" value="PROKAR_LIPOPROTEIN"/>
    <property type="match status" value="1"/>
</dbReference>
<dbReference type="EMBL" id="JAGEMK010000001">
    <property type="protein sequence ID" value="MBO1750322.1"/>
    <property type="molecule type" value="Genomic_DNA"/>
</dbReference>